<proteinExistence type="predicted"/>
<gene>
    <name evidence="1" type="ORF">HLH36_02195</name>
</gene>
<accession>A0A7W4IQN3</accession>
<comment type="caution">
    <text evidence="1">The sequence shown here is derived from an EMBL/GenBank/DDBJ whole genome shotgun (WGS) entry which is preliminary data.</text>
</comment>
<evidence type="ECO:0000313" key="2">
    <source>
        <dbReference type="Proteomes" id="UP000559860"/>
    </source>
</evidence>
<dbReference type="EMBL" id="JABEQD010000001">
    <property type="protein sequence ID" value="MBB2167178.1"/>
    <property type="molecule type" value="Genomic_DNA"/>
</dbReference>
<dbReference type="Proteomes" id="UP000559860">
    <property type="component" value="Unassembled WGS sequence"/>
</dbReference>
<dbReference type="AlphaFoldDB" id="A0A7W4IQN3"/>
<evidence type="ECO:0000313" key="1">
    <source>
        <dbReference type="EMBL" id="MBB2167178.1"/>
    </source>
</evidence>
<dbReference type="RefSeq" id="WP_182964708.1">
    <property type="nucleotide sequence ID" value="NZ_JABEQD010000001.1"/>
</dbReference>
<protein>
    <submittedName>
        <fullName evidence="1">Uncharacterized protein</fullName>
    </submittedName>
</protein>
<sequence>MSRLTEEERNALPDEAFALPGRRYPIHDAAHARDALTRASAMLHEGYLSPTEYETVVRRARAVLGED</sequence>
<name>A0A7W4IQN3_9PROT</name>
<reference evidence="1 2" key="1">
    <citation type="submission" date="2020-04" db="EMBL/GenBank/DDBJ databases">
        <title>Description of novel Gluconacetobacter.</title>
        <authorList>
            <person name="Sombolestani A."/>
        </authorList>
    </citation>
    <scope>NUCLEOTIDE SEQUENCE [LARGE SCALE GENOMIC DNA]</scope>
    <source>
        <strain evidence="1 2">LMG 27801</strain>
    </source>
</reference>
<keyword evidence="2" id="KW-1185">Reference proteome</keyword>
<organism evidence="1 2">
    <name type="scientific">Gluconacetobacter aggeris</name>
    <dbReference type="NCBI Taxonomy" id="1286186"/>
    <lineage>
        <taxon>Bacteria</taxon>
        <taxon>Pseudomonadati</taxon>
        <taxon>Pseudomonadota</taxon>
        <taxon>Alphaproteobacteria</taxon>
        <taxon>Acetobacterales</taxon>
        <taxon>Acetobacteraceae</taxon>
        <taxon>Gluconacetobacter</taxon>
    </lineage>
</organism>